<keyword evidence="2" id="KW-1185">Reference proteome</keyword>
<protein>
    <submittedName>
        <fullName evidence="1">Uncharacterized protein</fullName>
    </submittedName>
</protein>
<evidence type="ECO:0000313" key="1">
    <source>
        <dbReference type="EMBL" id="KAL0129560.1"/>
    </source>
</evidence>
<accession>A0AAW2GQN5</accession>
<dbReference type="Proteomes" id="UP001430953">
    <property type="component" value="Unassembled WGS sequence"/>
</dbReference>
<organism evidence="1 2">
    <name type="scientific">Cardiocondyla obscurior</name>
    <dbReference type="NCBI Taxonomy" id="286306"/>
    <lineage>
        <taxon>Eukaryota</taxon>
        <taxon>Metazoa</taxon>
        <taxon>Ecdysozoa</taxon>
        <taxon>Arthropoda</taxon>
        <taxon>Hexapoda</taxon>
        <taxon>Insecta</taxon>
        <taxon>Pterygota</taxon>
        <taxon>Neoptera</taxon>
        <taxon>Endopterygota</taxon>
        <taxon>Hymenoptera</taxon>
        <taxon>Apocrita</taxon>
        <taxon>Aculeata</taxon>
        <taxon>Formicoidea</taxon>
        <taxon>Formicidae</taxon>
        <taxon>Myrmicinae</taxon>
        <taxon>Cardiocondyla</taxon>
    </lineage>
</organism>
<gene>
    <name evidence="1" type="ORF">PUN28_001667</name>
</gene>
<dbReference type="EMBL" id="JADYXP020000002">
    <property type="protein sequence ID" value="KAL0129560.1"/>
    <property type="molecule type" value="Genomic_DNA"/>
</dbReference>
<name>A0AAW2GQN5_9HYME</name>
<dbReference type="AlphaFoldDB" id="A0AAW2GQN5"/>
<evidence type="ECO:0000313" key="2">
    <source>
        <dbReference type="Proteomes" id="UP001430953"/>
    </source>
</evidence>
<comment type="caution">
    <text evidence="1">The sequence shown here is derived from an EMBL/GenBank/DDBJ whole genome shotgun (WGS) entry which is preliminary data.</text>
</comment>
<sequence length="104" mass="12528">MSLRSLALSWRIQPREIIPCPCAYEIQIEHISISEYIKINLYFIYRLSVIKYLRLSLRKKETKNRKKKIKKKNKRCKQYFINGNEFLIQHCLCVAVITRRVLAI</sequence>
<proteinExistence type="predicted"/>
<reference evidence="1 2" key="1">
    <citation type="submission" date="2023-03" db="EMBL/GenBank/DDBJ databases">
        <title>High recombination rates correlate with genetic variation in Cardiocondyla obscurior ants.</title>
        <authorList>
            <person name="Errbii M."/>
        </authorList>
    </citation>
    <scope>NUCLEOTIDE SEQUENCE [LARGE SCALE GENOMIC DNA]</scope>
    <source>
        <strain evidence="1">Alpha-2009</strain>
        <tissue evidence="1">Whole body</tissue>
    </source>
</reference>